<evidence type="ECO:0000259" key="2">
    <source>
        <dbReference type="Pfam" id="PF13354"/>
    </source>
</evidence>
<dbReference type="SUPFAM" id="SSF56601">
    <property type="entry name" value="beta-lactamase/transpeptidase-like"/>
    <property type="match status" value="1"/>
</dbReference>
<protein>
    <submittedName>
        <fullName evidence="3">Serine hydrolase</fullName>
    </submittedName>
</protein>
<keyword evidence="3" id="KW-0378">Hydrolase</keyword>
<dbReference type="PANTHER" id="PTHR35333:SF4">
    <property type="entry name" value="SLR0121 PROTEIN"/>
    <property type="match status" value="1"/>
</dbReference>
<dbReference type="InterPro" id="IPR012338">
    <property type="entry name" value="Beta-lactam/transpept-like"/>
</dbReference>
<sequence>MNGRGAPPGGPWRVLGATVAVIALAYALSRALPQARARSVDYGPLQRQILGFIETRPQRFGIYFKDVRSGQEWGMDADRPFQAASTVKVPIALLVNQLVAEGKLHWSDRITYRKDLDYSGGAGVLQFDGIDGTSYSLRVLTNLLITVSDNVAWQMLTRFLGKETIAAYMRQLGGKTVFPGGENVSTARDMGAYMQAVLDFASRHPDLGNRLLDDLSHTIWHVGLPGRLPPTVRVAHKEGDVQGVADDVGIVFARQPYILAIMSEGVQDIESGFADIARISRMVYDFQEKVAVR</sequence>
<organism evidence="3 4">
    <name type="scientific">Carboxydichorda subterranea</name>
    <dbReference type="NCBI Taxonomy" id="3109565"/>
    <lineage>
        <taxon>Bacteria</taxon>
        <taxon>Bacillati</taxon>
        <taxon>Bacillota</taxon>
        <taxon>Limnochordia</taxon>
        <taxon>Limnochordales</taxon>
        <taxon>Geochordaceae</taxon>
        <taxon>Carboxydichorda</taxon>
    </lineage>
</organism>
<keyword evidence="4" id="KW-1185">Reference proteome</keyword>
<keyword evidence="1" id="KW-0472">Membrane</keyword>
<evidence type="ECO:0000313" key="3">
    <source>
        <dbReference type="EMBL" id="WRP16740.1"/>
    </source>
</evidence>
<name>A0ABZ1BVU8_9FIRM</name>
<reference evidence="3 4" key="1">
    <citation type="journal article" date="2024" name="Front. Microbiol.">
        <title>Novel thermophilic genera Geochorda gen. nov. and Carboxydochorda gen. nov. from the deep terrestrial subsurface reveal the ecophysiological diversity in the class Limnochordia.</title>
        <authorList>
            <person name="Karnachuk O.V."/>
            <person name="Lukina A.P."/>
            <person name="Avakyan M.R."/>
            <person name="Kadnikov V.V."/>
            <person name="Begmatov S."/>
            <person name="Beletsky A.V."/>
            <person name="Vlasova K.G."/>
            <person name="Novikov A.A."/>
            <person name="Shcherbakova V.A."/>
            <person name="Mardanov A.V."/>
            <person name="Ravin N.V."/>
        </authorList>
    </citation>
    <scope>NUCLEOTIDE SEQUENCE [LARGE SCALE GENOMIC DNA]</scope>
    <source>
        <strain evidence="3 4">L945</strain>
    </source>
</reference>
<dbReference type="PANTHER" id="PTHR35333">
    <property type="entry name" value="BETA-LACTAMASE"/>
    <property type="match status" value="1"/>
</dbReference>
<feature type="domain" description="Beta-lactamase class A catalytic" evidence="2">
    <location>
        <begin position="61"/>
        <end position="262"/>
    </location>
</feature>
<dbReference type="Gene3D" id="3.40.710.10">
    <property type="entry name" value="DD-peptidase/beta-lactamase superfamily"/>
    <property type="match status" value="1"/>
</dbReference>
<evidence type="ECO:0000256" key="1">
    <source>
        <dbReference type="SAM" id="Phobius"/>
    </source>
</evidence>
<keyword evidence="1" id="KW-1133">Transmembrane helix</keyword>
<proteinExistence type="predicted"/>
<dbReference type="Pfam" id="PF13354">
    <property type="entry name" value="Beta-lactamase2"/>
    <property type="match status" value="1"/>
</dbReference>
<feature type="transmembrane region" description="Helical" evidence="1">
    <location>
        <begin position="12"/>
        <end position="29"/>
    </location>
</feature>
<dbReference type="InterPro" id="IPR045155">
    <property type="entry name" value="Beta-lactam_cat"/>
</dbReference>
<gene>
    <name evidence="3" type="ORF">U7230_11690</name>
</gene>
<dbReference type="RefSeq" id="WP_324716012.1">
    <property type="nucleotide sequence ID" value="NZ_CP141615.1"/>
</dbReference>
<keyword evidence="1" id="KW-0812">Transmembrane</keyword>
<dbReference type="Proteomes" id="UP001332192">
    <property type="component" value="Chromosome"/>
</dbReference>
<dbReference type="InterPro" id="IPR000871">
    <property type="entry name" value="Beta-lactam_class-A"/>
</dbReference>
<accession>A0ABZ1BVU8</accession>
<dbReference type="EMBL" id="CP141615">
    <property type="protein sequence ID" value="WRP16740.1"/>
    <property type="molecule type" value="Genomic_DNA"/>
</dbReference>
<evidence type="ECO:0000313" key="4">
    <source>
        <dbReference type="Proteomes" id="UP001332192"/>
    </source>
</evidence>
<dbReference type="GO" id="GO:0016787">
    <property type="term" value="F:hydrolase activity"/>
    <property type="evidence" value="ECO:0007669"/>
    <property type="project" value="UniProtKB-KW"/>
</dbReference>